<gene>
    <name evidence="2" type="ORF">SAMN04488692_1421</name>
</gene>
<dbReference type="InterPro" id="IPR003607">
    <property type="entry name" value="HD/PDEase_dom"/>
</dbReference>
<dbReference type="Pfam" id="PF13487">
    <property type="entry name" value="HD_5"/>
    <property type="match status" value="1"/>
</dbReference>
<sequence length="237" mass="26577">ENACEKAEFGDIPITLGVGVAAKHDTEEKFEDFMARADGRMYKDKLTKAYSAENKLVQNMLNALSAKSQETMEHAMRMTELAHRLGEKIGLSNEQINNLSLLASLHDIGKTTISKDILNKPEDLTAEEWDIIKEHPERGYNIASATEEFGPIARAILCHHERWDGRGYPKGLAGEEIPLLSRIISIVDSYDVMTAGRPYKDALSKEATFQEIERCAGSQFDPELAEKFVKMMKSDIE</sequence>
<organism evidence="2 3">
    <name type="scientific">Halarsenatibacter silvermanii</name>
    <dbReference type="NCBI Taxonomy" id="321763"/>
    <lineage>
        <taxon>Bacteria</taxon>
        <taxon>Bacillati</taxon>
        <taxon>Bacillota</taxon>
        <taxon>Clostridia</taxon>
        <taxon>Halanaerobiales</taxon>
        <taxon>Halarsenatibacteraceae</taxon>
        <taxon>Halarsenatibacter</taxon>
    </lineage>
</organism>
<dbReference type="RefSeq" id="WP_143423099.1">
    <property type="nucleotide sequence ID" value="NZ_FNGO01000042.1"/>
</dbReference>
<name>A0A1G9TLH9_9FIRM</name>
<feature type="non-terminal residue" evidence="2">
    <location>
        <position position="1"/>
    </location>
</feature>
<dbReference type="SUPFAM" id="SSF109604">
    <property type="entry name" value="HD-domain/PDEase-like"/>
    <property type="match status" value="1"/>
</dbReference>
<accession>A0A1G9TLH9</accession>
<dbReference type="Proteomes" id="UP000199476">
    <property type="component" value="Unassembled WGS sequence"/>
</dbReference>
<dbReference type="EMBL" id="FNGO01000042">
    <property type="protein sequence ID" value="SDM48304.1"/>
    <property type="molecule type" value="Genomic_DNA"/>
</dbReference>
<dbReference type="PANTHER" id="PTHR45228:SF1">
    <property type="entry name" value="CYCLIC DI-GMP PHOSPHODIESTERASE TM_0186"/>
    <property type="match status" value="1"/>
</dbReference>
<dbReference type="InterPro" id="IPR052020">
    <property type="entry name" value="Cyclic_di-GMP/3'3'-cGAMP_PDE"/>
</dbReference>
<reference evidence="2 3" key="1">
    <citation type="submission" date="2016-10" db="EMBL/GenBank/DDBJ databases">
        <authorList>
            <person name="de Groot N.N."/>
        </authorList>
    </citation>
    <scope>NUCLEOTIDE SEQUENCE [LARGE SCALE GENOMIC DNA]</scope>
    <source>
        <strain evidence="2 3">SLAS-1</strain>
    </source>
</reference>
<dbReference type="SMART" id="SM00471">
    <property type="entry name" value="HDc"/>
    <property type="match status" value="1"/>
</dbReference>
<keyword evidence="3" id="KW-1185">Reference proteome</keyword>
<dbReference type="InterPro" id="IPR037522">
    <property type="entry name" value="HD_GYP_dom"/>
</dbReference>
<dbReference type="AlphaFoldDB" id="A0A1G9TLH9"/>
<dbReference type="PANTHER" id="PTHR45228">
    <property type="entry name" value="CYCLIC DI-GMP PHOSPHODIESTERASE TM_0186-RELATED"/>
    <property type="match status" value="1"/>
</dbReference>
<dbReference type="PROSITE" id="PS51832">
    <property type="entry name" value="HD_GYP"/>
    <property type="match status" value="1"/>
</dbReference>
<dbReference type="Gene3D" id="1.10.3210.10">
    <property type="entry name" value="Hypothetical protein af1432"/>
    <property type="match status" value="1"/>
</dbReference>
<dbReference type="OrthoDB" id="9804747at2"/>
<dbReference type="CDD" id="cd00077">
    <property type="entry name" value="HDc"/>
    <property type="match status" value="1"/>
</dbReference>
<proteinExistence type="predicted"/>
<protein>
    <submittedName>
        <fullName evidence="2">HD domain-containing protein</fullName>
    </submittedName>
</protein>
<evidence type="ECO:0000313" key="3">
    <source>
        <dbReference type="Proteomes" id="UP000199476"/>
    </source>
</evidence>
<feature type="domain" description="HD-GYP" evidence="1">
    <location>
        <begin position="49"/>
        <end position="237"/>
    </location>
</feature>
<evidence type="ECO:0000313" key="2">
    <source>
        <dbReference type="EMBL" id="SDM48304.1"/>
    </source>
</evidence>
<evidence type="ECO:0000259" key="1">
    <source>
        <dbReference type="PROSITE" id="PS51832"/>
    </source>
</evidence>
<dbReference type="STRING" id="321763.SAMN04488692_1421"/>